<name>A0ABR4N491_9FUNG</name>
<keyword evidence="5" id="KW-1185">Reference proteome</keyword>
<dbReference type="Pfam" id="PF00566">
    <property type="entry name" value="RabGAP-TBC"/>
    <property type="match status" value="1"/>
</dbReference>
<gene>
    <name evidence="4" type="ORF">HK105_206109</name>
</gene>
<protein>
    <recommendedName>
        <fullName evidence="3">Rab-GAP TBC domain-containing protein</fullName>
    </recommendedName>
</protein>
<comment type="caution">
    <text evidence="4">The sequence shown here is derived from an EMBL/GenBank/DDBJ whole genome shotgun (WGS) entry which is preliminary data.</text>
</comment>
<evidence type="ECO:0000313" key="5">
    <source>
        <dbReference type="Proteomes" id="UP001527925"/>
    </source>
</evidence>
<evidence type="ECO:0000259" key="3">
    <source>
        <dbReference type="PROSITE" id="PS50086"/>
    </source>
</evidence>
<dbReference type="SMART" id="SM00164">
    <property type="entry name" value="TBC"/>
    <property type="match status" value="1"/>
</dbReference>
<dbReference type="PANTHER" id="PTHR47219">
    <property type="entry name" value="RAB GTPASE-ACTIVATING PROTEIN 1-LIKE"/>
    <property type="match status" value="1"/>
</dbReference>
<dbReference type="InterPro" id="IPR035969">
    <property type="entry name" value="Rab-GAP_TBC_sf"/>
</dbReference>
<evidence type="ECO:0000256" key="2">
    <source>
        <dbReference type="SAM" id="MobiDB-lite"/>
    </source>
</evidence>
<proteinExistence type="predicted"/>
<feature type="coiled-coil region" evidence="1">
    <location>
        <begin position="492"/>
        <end position="562"/>
    </location>
</feature>
<keyword evidence="1" id="KW-0175">Coiled coil</keyword>
<dbReference type="PROSITE" id="PS50086">
    <property type="entry name" value="TBC_RABGAP"/>
    <property type="match status" value="1"/>
</dbReference>
<dbReference type="Proteomes" id="UP001527925">
    <property type="component" value="Unassembled WGS sequence"/>
</dbReference>
<dbReference type="InterPro" id="IPR050302">
    <property type="entry name" value="Rab_GAP_TBC_domain"/>
</dbReference>
<organism evidence="4 5">
    <name type="scientific">Polyrhizophydium stewartii</name>
    <dbReference type="NCBI Taxonomy" id="2732419"/>
    <lineage>
        <taxon>Eukaryota</taxon>
        <taxon>Fungi</taxon>
        <taxon>Fungi incertae sedis</taxon>
        <taxon>Chytridiomycota</taxon>
        <taxon>Chytridiomycota incertae sedis</taxon>
        <taxon>Chytridiomycetes</taxon>
        <taxon>Rhizophydiales</taxon>
        <taxon>Rhizophydiales incertae sedis</taxon>
        <taxon>Polyrhizophydium</taxon>
    </lineage>
</organism>
<dbReference type="Pfam" id="PF23436">
    <property type="entry name" value="RabGap-TBC_2"/>
    <property type="match status" value="1"/>
</dbReference>
<accession>A0ABR4N491</accession>
<feature type="region of interest" description="Disordered" evidence="2">
    <location>
        <begin position="28"/>
        <end position="68"/>
    </location>
</feature>
<evidence type="ECO:0000256" key="1">
    <source>
        <dbReference type="SAM" id="Coils"/>
    </source>
</evidence>
<dbReference type="Gene3D" id="1.10.472.80">
    <property type="entry name" value="Ypt/Rab-GAP domain of gyp1p, domain 3"/>
    <property type="match status" value="1"/>
</dbReference>
<dbReference type="EMBL" id="JADGIZ020000034">
    <property type="protein sequence ID" value="KAL2914337.1"/>
    <property type="molecule type" value="Genomic_DNA"/>
</dbReference>
<dbReference type="InterPro" id="IPR000195">
    <property type="entry name" value="Rab-GAP-TBC_dom"/>
</dbReference>
<evidence type="ECO:0000313" key="4">
    <source>
        <dbReference type="EMBL" id="KAL2914337.1"/>
    </source>
</evidence>
<sequence>MARPPAAEPGGWSWSGLASSLFVANPEVPPLWDDSDLDPPDNVPNRDSYRRLDTFDSGASSSSRFGASFSSMSSPSRALFGAGTDQASPQRGAAASSSGLSVLKKQGATADPGLDAVSAQRLLERLELANRTLASDPKMIMVQNGSIRTADSTLQTLTVTPAAISGGESDDAAPADDTFWETLLTESDGRTSLARLPHLIAARIRTSGIPARLRSQLWLRIAGAHIDNLHMVYPALLAEHSSFENIIQRDVSRTFPKVELFAEQGCSGQKMLFNVLKAFSVFDRDVGYCQGLSFCAGIMLMQGMSEQEAFSLVVRLLEESSSPTPAQPTTPASGAPLIGIGAIYALRSCFLPDMAGLHQALFQHTELVRAVDPALDKHLRECGISATMYASQWFLTMFSYNFPLELVFRLFDIMLVDGAMLTMVRFSVAILLLNHDRILGAVEIESLLALLKGEQLVAQYRGSWNALIKDVLDVTPNITQSTLGDLKLKYLREQQDSSREAAKAEIQRLNELVKQLARERDKARGELSAALKENARLTSANVELKEKLKQNDELQLRMLKENQVLLATIEQFEEAKQQ</sequence>
<dbReference type="PANTHER" id="PTHR47219:SF9">
    <property type="entry name" value="GTPASE ACTIVATING PROTEIN AND CENTROSOME-ASSOCIATED, ISOFORM B"/>
    <property type="match status" value="1"/>
</dbReference>
<dbReference type="SUPFAM" id="SSF47923">
    <property type="entry name" value="Ypt/Rab-GAP domain of gyp1p"/>
    <property type="match status" value="2"/>
</dbReference>
<reference evidence="4 5" key="1">
    <citation type="submission" date="2023-09" db="EMBL/GenBank/DDBJ databases">
        <title>Pangenome analysis of Batrachochytrium dendrobatidis and related Chytrids.</title>
        <authorList>
            <person name="Yacoub M.N."/>
            <person name="Stajich J.E."/>
            <person name="James T.Y."/>
        </authorList>
    </citation>
    <scope>NUCLEOTIDE SEQUENCE [LARGE SCALE GENOMIC DNA]</scope>
    <source>
        <strain evidence="4 5">JEL0888</strain>
    </source>
</reference>
<dbReference type="Gene3D" id="1.10.8.270">
    <property type="entry name" value="putative rabgap domain of human tbc1 domain family member 14 like domains"/>
    <property type="match status" value="1"/>
</dbReference>
<feature type="compositionally biased region" description="Low complexity" evidence="2">
    <location>
        <begin position="57"/>
        <end position="68"/>
    </location>
</feature>
<feature type="domain" description="Rab-GAP TBC" evidence="3">
    <location>
        <begin position="208"/>
        <end position="418"/>
    </location>
</feature>